<evidence type="ECO:0000313" key="3">
    <source>
        <dbReference type="Proteomes" id="UP001231189"/>
    </source>
</evidence>
<reference evidence="2" key="1">
    <citation type="submission" date="2023-07" db="EMBL/GenBank/DDBJ databases">
        <title>A chromosome-level genome assembly of Lolium multiflorum.</title>
        <authorList>
            <person name="Chen Y."/>
            <person name="Copetti D."/>
            <person name="Kolliker R."/>
            <person name="Studer B."/>
        </authorList>
    </citation>
    <scope>NUCLEOTIDE SEQUENCE</scope>
    <source>
        <strain evidence="2">02402/16</strain>
        <tissue evidence="2">Leaf</tissue>
    </source>
</reference>
<comment type="caution">
    <text evidence="2">The sequence shown here is derived from an EMBL/GenBank/DDBJ whole genome shotgun (WGS) entry which is preliminary data.</text>
</comment>
<dbReference type="Proteomes" id="UP001231189">
    <property type="component" value="Unassembled WGS sequence"/>
</dbReference>
<dbReference type="AlphaFoldDB" id="A0AAD8RE43"/>
<sequence length="219" mass="24290">MAAADLGTAEWERSKISNQDLNLLKKLGISKKPKALCFPSEESYPAPPMGYRPMIKDLLRIGAQFVGYREYANKTEEKLAEANERANTLAQQLEHSEEALKKAELDAIEARAEADKAKADAAGVEDLKKKLHTAETSLSDHIAAQSAREEALLKRIRTQSRRFVSSQQTIDWAKVGDTEQIEESRWKSLIKAAKPNTKKILAYLGIQPSATPSSSKPEV</sequence>
<name>A0AAD8RE43_LOLMU</name>
<accession>A0AAD8RE43</accession>
<keyword evidence="1" id="KW-0175">Coiled coil</keyword>
<gene>
    <name evidence="2" type="ORF">QYE76_024673</name>
</gene>
<feature type="coiled-coil region" evidence="1">
    <location>
        <begin position="72"/>
        <end position="120"/>
    </location>
</feature>
<keyword evidence="3" id="KW-1185">Reference proteome</keyword>
<organism evidence="2 3">
    <name type="scientific">Lolium multiflorum</name>
    <name type="common">Italian ryegrass</name>
    <name type="synonym">Lolium perenne subsp. multiflorum</name>
    <dbReference type="NCBI Taxonomy" id="4521"/>
    <lineage>
        <taxon>Eukaryota</taxon>
        <taxon>Viridiplantae</taxon>
        <taxon>Streptophyta</taxon>
        <taxon>Embryophyta</taxon>
        <taxon>Tracheophyta</taxon>
        <taxon>Spermatophyta</taxon>
        <taxon>Magnoliopsida</taxon>
        <taxon>Liliopsida</taxon>
        <taxon>Poales</taxon>
        <taxon>Poaceae</taxon>
        <taxon>BOP clade</taxon>
        <taxon>Pooideae</taxon>
        <taxon>Poodae</taxon>
        <taxon>Poeae</taxon>
        <taxon>Poeae Chloroplast Group 2 (Poeae type)</taxon>
        <taxon>Loliodinae</taxon>
        <taxon>Loliinae</taxon>
        <taxon>Lolium</taxon>
    </lineage>
</organism>
<protein>
    <submittedName>
        <fullName evidence="2">Uncharacterized protein</fullName>
    </submittedName>
</protein>
<proteinExistence type="predicted"/>
<dbReference type="EMBL" id="JAUUTY010000006">
    <property type="protein sequence ID" value="KAK1619156.1"/>
    <property type="molecule type" value="Genomic_DNA"/>
</dbReference>
<evidence type="ECO:0000256" key="1">
    <source>
        <dbReference type="SAM" id="Coils"/>
    </source>
</evidence>
<evidence type="ECO:0000313" key="2">
    <source>
        <dbReference type="EMBL" id="KAK1619156.1"/>
    </source>
</evidence>